<evidence type="ECO:0000313" key="2">
    <source>
        <dbReference type="Proteomes" id="UP000252586"/>
    </source>
</evidence>
<evidence type="ECO:0000313" key="1">
    <source>
        <dbReference type="EMBL" id="RBO91366.1"/>
    </source>
</evidence>
<proteinExistence type="predicted"/>
<dbReference type="STRING" id="1210090.GCA_001613185_00871"/>
<gene>
    <name evidence="1" type="ORF">DFR74_10468</name>
</gene>
<reference evidence="1 2" key="1">
    <citation type="submission" date="2018-06" db="EMBL/GenBank/DDBJ databases">
        <title>Genomic Encyclopedia of Type Strains, Phase IV (KMG-IV): sequencing the most valuable type-strain genomes for metagenomic binning, comparative biology and taxonomic classification.</title>
        <authorList>
            <person name="Goeker M."/>
        </authorList>
    </citation>
    <scope>NUCLEOTIDE SEQUENCE [LARGE SCALE GENOMIC DNA]</scope>
    <source>
        <strain evidence="1 2">DSM 44599</strain>
    </source>
</reference>
<comment type="caution">
    <text evidence="1">The sequence shown here is derived from an EMBL/GenBank/DDBJ whole genome shotgun (WGS) entry which is preliminary data.</text>
</comment>
<sequence>MTGKNSRSWCDIAPADAVDITLPYPGIDGPHGEDGQPCPWPWEPQQFSGAPIGQYRCSYCGSMVLAGAAHIDYRSDGSTGGLRAELRSAEPALPQQFLRKSTSAAVDAIQLHDDPDHVASVAAWITSSGGEVDEPFLPDADHVLCVRSGTERRWARLGDWIVRDGRRIVAMERTEFESLHTPLVAGSRDEPPL</sequence>
<keyword evidence="2" id="KW-1185">Reference proteome</keyword>
<organism evidence="1 2">
    <name type="scientific">Nocardia puris</name>
    <dbReference type="NCBI Taxonomy" id="208602"/>
    <lineage>
        <taxon>Bacteria</taxon>
        <taxon>Bacillati</taxon>
        <taxon>Actinomycetota</taxon>
        <taxon>Actinomycetes</taxon>
        <taxon>Mycobacteriales</taxon>
        <taxon>Nocardiaceae</taxon>
        <taxon>Nocardia</taxon>
    </lineage>
</organism>
<dbReference type="Proteomes" id="UP000252586">
    <property type="component" value="Unassembled WGS sequence"/>
</dbReference>
<name>A0A366DMT7_9NOCA</name>
<dbReference type="AlphaFoldDB" id="A0A366DMT7"/>
<protein>
    <submittedName>
        <fullName evidence="1">Uncharacterized protein</fullName>
    </submittedName>
</protein>
<dbReference type="RefSeq" id="WP_067503642.1">
    <property type="nucleotide sequence ID" value="NZ_QNRE01000004.1"/>
</dbReference>
<dbReference type="EMBL" id="QNRE01000004">
    <property type="protein sequence ID" value="RBO91366.1"/>
    <property type="molecule type" value="Genomic_DNA"/>
</dbReference>
<accession>A0A366DMT7</accession>